<dbReference type="InterPro" id="IPR019734">
    <property type="entry name" value="TPR_rpt"/>
</dbReference>
<evidence type="ECO:0000313" key="3">
    <source>
        <dbReference type="EMBL" id="MCQ8897714.1"/>
    </source>
</evidence>
<feature type="chain" id="PRO_5046546558" evidence="1">
    <location>
        <begin position="32"/>
        <end position="942"/>
    </location>
</feature>
<dbReference type="PANTHER" id="PTHR10098:SF108">
    <property type="entry name" value="TETRATRICOPEPTIDE REPEAT PROTEIN 28"/>
    <property type="match status" value="1"/>
</dbReference>
<evidence type="ECO:0000259" key="2">
    <source>
        <dbReference type="Pfam" id="PF12770"/>
    </source>
</evidence>
<dbReference type="Pfam" id="PF12770">
    <property type="entry name" value="CHAT"/>
    <property type="match status" value="1"/>
</dbReference>
<accession>A0ABT1WLF9</accession>
<comment type="caution">
    <text evidence="3">The sequence shown here is derived from an EMBL/GenBank/DDBJ whole genome shotgun (WGS) entry which is preliminary data.</text>
</comment>
<reference evidence="3 4" key="1">
    <citation type="submission" date="2022-07" db="EMBL/GenBank/DDBJ databases">
        <authorList>
            <person name="Xamxidin M."/>
            <person name="Wu M."/>
        </authorList>
    </citation>
    <scope>NUCLEOTIDE SEQUENCE [LARGE SCALE GENOMIC DNA]</scope>
    <source>
        <strain evidence="3 4">NBRC 111650</strain>
    </source>
</reference>
<evidence type="ECO:0000313" key="4">
    <source>
        <dbReference type="Proteomes" id="UP001204142"/>
    </source>
</evidence>
<name>A0ABT1WLF9_9BURK</name>
<keyword evidence="1" id="KW-0732">Signal</keyword>
<dbReference type="RefSeq" id="WP_256765519.1">
    <property type="nucleotide sequence ID" value="NZ_JANIGO010000006.1"/>
</dbReference>
<dbReference type="PANTHER" id="PTHR10098">
    <property type="entry name" value="RAPSYN-RELATED"/>
    <property type="match status" value="1"/>
</dbReference>
<feature type="signal peptide" evidence="1">
    <location>
        <begin position="1"/>
        <end position="31"/>
    </location>
</feature>
<dbReference type="InterPro" id="IPR024983">
    <property type="entry name" value="CHAT_dom"/>
</dbReference>
<protein>
    <submittedName>
        <fullName evidence="3">CHAT domain-containing protein</fullName>
    </submittedName>
</protein>
<proteinExistence type="predicted"/>
<feature type="domain" description="CHAT" evidence="2">
    <location>
        <begin position="602"/>
        <end position="942"/>
    </location>
</feature>
<organism evidence="3 4">
    <name type="scientific">Limnobacter humi</name>
    <dbReference type="NCBI Taxonomy" id="1778671"/>
    <lineage>
        <taxon>Bacteria</taxon>
        <taxon>Pseudomonadati</taxon>
        <taxon>Pseudomonadota</taxon>
        <taxon>Betaproteobacteria</taxon>
        <taxon>Burkholderiales</taxon>
        <taxon>Burkholderiaceae</taxon>
        <taxon>Limnobacter</taxon>
    </lineage>
</organism>
<dbReference type="InterPro" id="IPR011990">
    <property type="entry name" value="TPR-like_helical_dom_sf"/>
</dbReference>
<dbReference type="Proteomes" id="UP001204142">
    <property type="component" value="Unassembled WGS sequence"/>
</dbReference>
<dbReference type="Pfam" id="PF13181">
    <property type="entry name" value="TPR_8"/>
    <property type="match status" value="1"/>
</dbReference>
<evidence type="ECO:0000256" key="1">
    <source>
        <dbReference type="SAM" id="SignalP"/>
    </source>
</evidence>
<sequence>MRPLPIRIITRRLVVSVCVLLTISLGAGAHAQQRSARGQEFYELGQQIGKAIQEGRDDQAEQMALQRLEIAGEGNGHMQRAAYFTLGTALAAQGRAAEAEIALNKALDMQNPELAAGRDLSIKILGRLAVVQGQQGKLALANQSMELTMGLLRQQGFNSADDLKWFRPLIHNLMQLKQFDQAQARLDEAFGIANRLPATVDLNFRLGQLREVQGDLLARTGRHRQAVAEFDKALTLYSPQNPDIRTDVQRCALSKAESLLRVGQTAEAAAVVATWLPMIRDARGEKHTLYARARVLQAHAVSLTEPSEALPLYAQAWAIFLDNDANNELVQLLPRYVAALQSAGQLGTARDVTLTGLDRIDRLFGQTQGLDDRVREDLARATQGNFERALELLTRMNRDTPGAGHDRDALGVLSRMQSRLFTEQLRKADVKSYSKNTALMDKVRVFKAESARLDALRLQGLVRGQTDADPVAPTSATEDPMVAQRRIKSDTEYRERRKAQSALVKTLADDLWKTFPRYMELTRPRAIDVTELQKTVLRKDDAVLSYALLEHELLIFLTTQHQLVLRSVPVERSDLNRWVQEVRATMENPGDNLEHLQDLNPATLHRLYSILIEPVQAELAAYPRWIVVADGPLFTLPFELLVSRWGPREQTAFEALKATQGDTLGQYRVLNYLARNTRISYLPSLSSLVSVRLYSNPLPRFETELTSFANPSFGSASGDVLERAQRSLHKRGALSIPPLPETETEARQLAQVLGKTSRLFLGEEAQEHRVKTENLASTRYLHFATHGLLGSETARLNDGPAALNQPALLMSLSGNLRGEDGLLTMSEILGGLTLNAELAVLSACNTAGETSKANSGEGFAGLTRAFMFAGAHRLMVSHWSVESATTERLVTHTFQGLTRGNTADAALDQARKDLIQDTLTVGGVALSTAHPYFWAPFVLVGD</sequence>
<dbReference type="Gene3D" id="1.25.40.10">
    <property type="entry name" value="Tetratricopeptide repeat domain"/>
    <property type="match status" value="2"/>
</dbReference>
<keyword evidence="4" id="KW-1185">Reference proteome</keyword>
<dbReference type="EMBL" id="JANIGO010000006">
    <property type="protein sequence ID" value="MCQ8897714.1"/>
    <property type="molecule type" value="Genomic_DNA"/>
</dbReference>
<gene>
    <name evidence="3" type="ORF">NQT62_14830</name>
</gene>
<dbReference type="SUPFAM" id="SSF48452">
    <property type="entry name" value="TPR-like"/>
    <property type="match status" value="2"/>
</dbReference>